<dbReference type="PANTHER" id="PTHR33284">
    <property type="entry name" value="RIBOSOMAL PROTEIN L25/GLN-TRNA SYNTHETASE, ANTI-CODON-BINDING DOMAIN-CONTAINING PROTEIN"/>
    <property type="match status" value="1"/>
</dbReference>
<protein>
    <recommendedName>
        <fullName evidence="5">Large ribosomal subunit protein bL25</fullName>
    </recommendedName>
    <alternativeName>
        <fullName evidence="5">General stress protein CTC</fullName>
    </alternativeName>
</protein>
<dbReference type="InterPro" id="IPR020930">
    <property type="entry name" value="Ribosomal_uL5_bac-type"/>
</dbReference>
<evidence type="ECO:0000256" key="5">
    <source>
        <dbReference type="HAMAP-Rule" id="MF_01334"/>
    </source>
</evidence>
<dbReference type="SUPFAM" id="SSF50715">
    <property type="entry name" value="Ribosomal protein L25-like"/>
    <property type="match status" value="1"/>
</dbReference>
<proteinExistence type="inferred from homology"/>
<organism evidence="9 10">
    <name type="scientific">Lusitaniella coriacea LEGE 07157</name>
    <dbReference type="NCBI Taxonomy" id="945747"/>
    <lineage>
        <taxon>Bacteria</taxon>
        <taxon>Bacillati</taxon>
        <taxon>Cyanobacteriota</taxon>
        <taxon>Cyanophyceae</taxon>
        <taxon>Spirulinales</taxon>
        <taxon>Lusitaniellaceae</taxon>
        <taxon>Lusitaniella</taxon>
    </lineage>
</organism>
<sequence length="207" mass="22106">MSITIECQKRPDGSKPRALRREGLIPAALYGHKGTESVSLTLKAKEAENLLKAATINNTLIDVSVPEMSWTGKALIRDVQSHPWKRTLYHLSFFAVAGHGSLEVVVPVNLIGTAPGVKLGGILEQSTTEMRVSCLAGKIPESIEIDISKMETGDSLAVSDVAMPEGVDVLEDPETVVVSIVVPSKPATPEGEEEEEAEVAEEPAIAE</sequence>
<dbReference type="Proteomes" id="UP000654482">
    <property type="component" value="Unassembled WGS sequence"/>
</dbReference>
<dbReference type="GO" id="GO:0008097">
    <property type="term" value="F:5S rRNA binding"/>
    <property type="evidence" value="ECO:0007669"/>
    <property type="project" value="InterPro"/>
</dbReference>
<dbReference type="GO" id="GO:0006412">
    <property type="term" value="P:translation"/>
    <property type="evidence" value="ECO:0007669"/>
    <property type="project" value="UniProtKB-UniRule"/>
</dbReference>
<dbReference type="NCBIfam" id="NF004139">
    <property type="entry name" value="PRK05618.4-2"/>
    <property type="match status" value="1"/>
</dbReference>
<dbReference type="InterPro" id="IPR011035">
    <property type="entry name" value="Ribosomal_bL25/Gln-tRNA_synth"/>
</dbReference>
<comment type="similarity">
    <text evidence="5">Belongs to the bacterial ribosomal protein bL25 family. CTC subfamily.</text>
</comment>
<evidence type="ECO:0000256" key="2">
    <source>
        <dbReference type="ARBA" id="ARBA00022884"/>
    </source>
</evidence>
<dbReference type="Gene3D" id="2.170.120.20">
    <property type="entry name" value="Ribosomal protein L25, beta domain"/>
    <property type="match status" value="1"/>
</dbReference>
<dbReference type="AlphaFoldDB" id="A0A8J7JBI4"/>
<feature type="domain" description="Large ribosomal subunit protein bL25 L25" evidence="7">
    <location>
        <begin position="5"/>
        <end position="93"/>
    </location>
</feature>
<dbReference type="HAMAP" id="MF_01334">
    <property type="entry name" value="Ribosomal_bL25_CTC"/>
    <property type="match status" value="1"/>
</dbReference>
<keyword evidence="4 5" id="KW-0687">Ribonucleoprotein</keyword>
<dbReference type="PANTHER" id="PTHR33284:SF1">
    <property type="entry name" value="RIBOSOMAL PROTEIN L25_GLN-TRNA SYNTHETASE, ANTI-CODON-BINDING DOMAIN-CONTAINING PROTEIN"/>
    <property type="match status" value="1"/>
</dbReference>
<accession>A0A8J7JBI4</accession>
<evidence type="ECO:0000256" key="4">
    <source>
        <dbReference type="ARBA" id="ARBA00023274"/>
    </source>
</evidence>
<evidence type="ECO:0000313" key="9">
    <source>
        <dbReference type="EMBL" id="MBE9116995.1"/>
    </source>
</evidence>
<evidence type="ECO:0000256" key="1">
    <source>
        <dbReference type="ARBA" id="ARBA00022730"/>
    </source>
</evidence>
<evidence type="ECO:0000256" key="6">
    <source>
        <dbReference type="SAM" id="MobiDB-lite"/>
    </source>
</evidence>
<gene>
    <name evidence="5" type="primary">rplY</name>
    <name evidence="5" type="synonym">ctc</name>
    <name evidence="9" type="ORF">IQ249_13900</name>
</gene>
<keyword evidence="1 5" id="KW-0699">rRNA-binding</keyword>
<keyword evidence="10" id="KW-1185">Reference proteome</keyword>
<name>A0A8J7JBI4_9CYAN</name>
<dbReference type="InterPro" id="IPR020056">
    <property type="entry name" value="Rbsml_bL25/Gln-tRNA_synth_N"/>
</dbReference>
<feature type="compositionally biased region" description="Acidic residues" evidence="6">
    <location>
        <begin position="190"/>
        <end position="201"/>
    </location>
</feature>
<dbReference type="Pfam" id="PF01386">
    <property type="entry name" value="Ribosomal_L25p"/>
    <property type="match status" value="1"/>
</dbReference>
<feature type="domain" description="Large ribosomal subunit protein bL25 beta" evidence="8">
    <location>
        <begin position="102"/>
        <end position="183"/>
    </location>
</feature>
<evidence type="ECO:0000259" key="7">
    <source>
        <dbReference type="Pfam" id="PF01386"/>
    </source>
</evidence>
<dbReference type="Pfam" id="PF14693">
    <property type="entry name" value="Ribosomal_TL5_C"/>
    <property type="match status" value="1"/>
</dbReference>
<evidence type="ECO:0000256" key="3">
    <source>
        <dbReference type="ARBA" id="ARBA00022980"/>
    </source>
</evidence>
<comment type="caution">
    <text evidence="9">The sequence shown here is derived from an EMBL/GenBank/DDBJ whole genome shotgun (WGS) entry which is preliminary data.</text>
</comment>
<feature type="region of interest" description="Disordered" evidence="6">
    <location>
        <begin position="184"/>
        <end position="207"/>
    </location>
</feature>
<evidence type="ECO:0000259" key="8">
    <source>
        <dbReference type="Pfam" id="PF14693"/>
    </source>
</evidence>
<dbReference type="InterPro" id="IPR020057">
    <property type="entry name" value="Ribosomal_bL25_b-dom"/>
</dbReference>
<comment type="subunit">
    <text evidence="5">Part of the 50S ribosomal subunit; part of the 5S rRNA/L5/L18/L25 subcomplex. Contacts the 5S rRNA. Binds to the 5S rRNA independently of L5 and L18.</text>
</comment>
<dbReference type="GO" id="GO:0003735">
    <property type="term" value="F:structural constituent of ribosome"/>
    <property type="evidence" value="ECO:0007669"/>
    <property type="project" value="InterPro"/>
</dbReference>
<dbReference type="InterPro" id="IPR001021">
    <property type="entry name" value="Ribosomal_bL25_long"/>
</dbReference>
<dbReference type="NCBIfam" id="TIGR00731">
    <property type="entry name" value="bL25_bact_ctc"/>
    <property type="match status" value="1"/>
</dbReference>
<reference evidence="9" key="1">
    <citation type="submission" date="2020-10" db="EMBL/GenBank/DDBJ databases">
        <authorList>
            <person name="Castelo-Branco R."/>
            <person name="Eusebio N."/>
            <person name="Adriana R."/>
            <person name="Vieira A."/>
            <person name="Brugerolle De Fraissinette N."/>
            <person name="Rezende De Castro R."/>
            <person name="Schneider M.P."/>
            <person name="Vasconcelos V."/>
            <person name="Leao P.N."/>
        </authorList>
    </citation>
    <scope>NUCLEOTIDE SEQUENCE</scope>
    <source>
        <strain evidence="9">LEGE 07157</strain>
    </source>
</reference>
<keyword evidence="3 5" id="KW-0689">Ribosomal protein</keyword>
<comment type="function">
    <text evidence="5">This is one of the proteins that binds to the 5S RNA in the ribosome where it forms part of the central protuberance.</text>
</comment>
<keyword evidence="2 5" id="KW-0694">RNA-binding</keyword>
<dbReference type="CDD" id="cd00495">
    <property type="entry name" value="Ribosomal_L25_TL5_CTC"/>
    <property type="match status" value="1"/>
</dbReference>
<dbReference type="RefSeq" id="WP_194030083.1">
    <property type="nucleotide sequence ID" value="NZ_JADEWZ010000019.1"/>
</dbReference>
<evidence type="ECO:0000313" key="10">
    <source>
        <dbReference type="Proteomes" id="UP000654482"/>
    </source>
</evidence>
<dbReference type="InterPro" id="IPR037121">
    <property type="entry name" value="Ribosomal_bL25_C"/>
</dbReference>
<dbReference type="GO" id="GO:0022625">
    <property type="term" value="C:cytosolic large ribosomal subunit"/>
    <property type="evidence" value="ECO:0007669"/>
    <property type="project" value="TreeGrafter"/>
</dbReference>
<dbReference type="NCBIfam" id="NF004612">
    <property type="entry name" value="PRK05943.1"/>
    <property type="match status" value="1"/>
</dbReference>
<dbReference type="InterPro" id="IPR029751">
    <property type="entry name" value="Ribosomal_L25_dom"/>
</dbReference>
<dbReference type="EMBL" id="JADEWZ010000019">
    <property type="protein sequence ID" value="MBE9116995.1"/>
    <property type="molecule type" value="Genomic_DNA"/>
</dbReference>
<dbReference type="Gene3D" id="2.40.240.10">
    <property type="entry name" value="Ribosomal Protein L25, Chain P"/>
    <property type="match status" value="1"/>
</dbReference>